<protein>
    <submittedName>
        <fullName evidence="1">Rhodanese-like domain-containing protein</fullName>
    </submittedName>
</protein>
<dbReference type="InterPro" id="IPR036873">
    <property type="entry name" value="Rhodanese-like_dom_sf"/>
</dbReference>
<accession>A0AAX0Z0C7</accession>
<sequence length="174" mass="19914">MHIFTDRKHIIIDTRSEKEFIDHHVENSVFVGFHGVGFKYWLELLLPDKSIDIEVITDRSCQQVIDTIKSLGYEHVSVFTDITESTSLATIQSLPDSDVKVLDVCQSDLSQTDAEYLPVSEIIQGKFQHSESPYIVHCDKSYRSLIAVSLLKLLGLCKLIYVDKDELEKQQKLK</sequence>
<evidence type="ECO:0000313" key="2">
    <source>
        <dbReference type="Proteomes" id="UP000240728"/>
    </source>
</evidence>
<dbReference type="AlphaFoldDB" id="A0AAX0Z0C7"/>
<dbReference type="RefSeq" id="WP_045042948.1">
    <property type="nucleotide sequence ID" value="NZ_JZTB01000029.1"/>
</dbReference>
<dbReference type="Proteomes" id="UP000240728">
    <property type="component" value="Unassembled WGS sequence"/>
</dbReference>
<dbReference type="Gene3D" id="3.40.250.10">
    <property type="entry name" value="Rhodanese-like domain"/>
    <property type="match status" value="1"/>
</dbReference>
<comment type="caution">
    <text evidence="1">The sequence shown here is derived from an EMBL/GenBank/DDBJ whole genome shotgun (WGS) entry which is preliminary data.</text>
</comment>
<keyword evidence="2" id="KW-1185">Reference proteome</keyword>
<dbReference type="CDD" id="cd00158">
    <property type="entry name" value="RHOD"/>
    <property type="match status" value="1"/>
</dbReference>
<name>A0AAX0Z0C7_9GAMM</name>
<organism evidence="1 2">
    <name type="scientific">Photobacterium kishitanii</name>
    <dbReference type="NCBI Taxonomy" id="318456"/>
    <lineage>
        <taxon>Bacteria</taxon>
        <taxon>Pseudomonadati</taxon>
        <taxon>Pseudomonadota</taxon>
        <taxon>Gammaproteobacteria</taxon>
        <taxon>Vibrionales</taxon>
        <taxon>Vibrionaceae</taxon>
        <taxon>Photobacterium</taxon>
    </lineage>
</organism>
<dbReference type="EMBL" id="PYOZ01000003">
    <property type="protein sequence ID" value="PSX45586.1"/>
    <property type="molecule type" value="Genomic_DNA"/>
</dbReference>
<gene>
    <name evidence="1" type="ORF">C0W53_06065</name>
</gene>
<reference evidence="1 2" key="1">
    <citation type="submission" date="2018-01" db="EMBL/GenBank/DDBJ databases">
        <title>Whole genome sequencing of Histamine producing bacteria.</title>
        <authorList>
            <person name="Butler K."/>
        </authorList>
    </citation>
    <scope>NUCLEOTIDE SEQUENCE [LARGE SCALE GENOMIC DNA]</scope>
    <source>
        <strain evidence="1 2">A1-4</strain>
    </source>
</reference>
<proteinExistence type="predicted"/>
<dbReference type="SUPFAM" id="SSF52821">
    <property type="entry name" value="Rhodanese/Cell cycle control phosphatase"/>
    <property type="match status" value="2"/>
</dbReference>
<evidence type="ECO:0000313" key="1">
    <source>
        <dbReference type="EMBL" id="PSX45586.1"/>
    </source>
</evidence>